<evidence type="ECO:0000256" key="1">
    <source>
        <dbReference type="ARBA" id="ARBA00004123"/>
    </source>
</evidence>
<keyword evidence="2 5" id="KW-0805">Transcription regulation</keyword>
<evidence type="ECO:0000259" key="6">
    <source>
        <dbReference type="PROSITE" id="PS50888"/>
    </source>
</evidence>
<dbReference type="InterPro" id="IPR036638">
    <property type="entry name" value="HLH_DNA-bd_sf"/>
</dbReference>
<dbReference type="GO" id="GO:0005634">
    <property type="term" value="C:nucleus"/>
    <property type="evidence" value="ECO:0007669"/>
    <property type="project" value="UniProtKB-SubCell"/>
</dbReference>
<keyword evidence="4 5" id="KW-0539">Nucleus</keyword>
<evidence type="ECO:0000256" key="4">
    <source>
        <dbReference type="ARBA" id="ARBA00023242"/>
    </source>
</evidence>
<dbReference type="PANTHER" id="PTHR11514:SF47">
    <property type="entry name" value="TRANSCRIPTION FACTOR BHLH13"/>
    <property type="match status" value="1"/>
</dbReference>
<dbReference type="Gene3D" id="4.10.280.10">
    <property type="entry name" value="Helix-loop-helix DNA-binding domain"/>
    <property type="match status" value="1"/>
</dbReference>
<evidence type="ECO:0000313" key="7">
    <source>
        <dbReference type="EMBL" id="VVB12438.1"/>
    </source>
</evidence>
<dbReference type="SUPFAM" id="SSF47459">
    <property type="entry name" value="HLH, helix-loop-helix DNA-binding domain"/>
    <property type="match status" value="1"/>
</dbReference>
<dbReference type="GO" id="GO:0000976">
    <property type="term" value="F:transcription cis-regulatory region binding"/>
    <property type="evidence" value="ECO:0007669"/>
    <property type="project" value="TreeGrafter"/>
</dbReference>
<name>A0A565CFE7_9BRAS</name>
<comment type="caution">
    <text evidence="7">The sequence shown here is derived from an EMBL/GenBank/DDBJ whole genome shotgun (WGS) entry which is preliminary data.</text>
</comment>
<dbReference type="InterPro" id="IPR027417">
    <property type="entry name" value="P-loop_NTPase"/>
</dbReference>
<evidence type="ECO:0000313" key="8">
    <source>
        <dbReference type="Proteomes" id="UP000489600"/>
    </source>
</evidence>
<feature type="domain" description="BHLH" evidence="6">
    <location>
        <begin position="1"/>
        <end position="31"/>
    </location>
</feature>
<gene>
    <name evidence="7" type="ORF">ANE_LOCUS22882</name>
</gene>
<dbReference type="PROSITE" id="PS50888">
    <property type="entry name" value="BHLH"/>
    <property type="match status" value="1"/>
</dbReference>
<reference evidence="7" key="1">
    <citation type="submission" date="2019-07" db="EMBL/GenBank/DDBJ databases">
        <authorList>
            <person name="Dittberner H."/>
        </authorList>
    </citation>
    <scope>NUCLEOTIDE SEQUENCE [LARGE SCALE GENOMIC DNA]</scope>
</reference>
<dbReference type="GO" id="GO:0046983">
    <property type="term" value="F:protein dimerization activity"/>
    <property type="evidence" value="ECO:0007669"/>
    <property type="project" value="InterPro"/>
</dbReference>
<keyword evidence="3 5" id="KW-0804">Transcription</keyword>
<dbReference type="SUPFAM" id="SSF52540">
    <property type="entry name" value="P-loop containing nucleoside triphosphate hydrolases"/>
    <property type="match status" value="1"/>
</dbReference>
<dbReference type="InterPro" id="IPR011598">
    <property type="entry name" value="bHLH_dom"/>
</dbReference>
<dbReference type="AlphaFoldDB" id="A0A565CFE7"/>
<evidence type="ECO:0000256" key="5">
    <source>
        <dbReference type="RuleBase" id="RU369104"/>
    </source>
</evidence>
<dbReference type="PANTHER" id="PTHR11514">
    <property type="entry name" value="MYC"/>
    <property type="match status" value="1"/>
</dbReference>
<dbReference type="Proteomes" id="UP000489600">
    <property type="component" value="Unassembled WGS sequence"/>
</dbReference>
<dbReference type="OrthoDB" id="1926382at2759"/>
<protein>
    <recommendedName>
        <fullName evidence="5">Transcription factor</fullName>
        <shortName evidence="5">bHLH transcription factor</shortName>
    </recommendedName>
    <alternativeName>
        <fullName evidence="5">Basic helix-loop-helix protein</fullName>
    </alternativeName>
</protein>
<dbReference type="EMBL" id="CABITT030000007">
    <property type="protein sequence ID" value="VVB12438.1"/>
    <property type="molecule type" value="Genomic_DNA"/>
</dbReference>
<keyword evidence="8" id="KW-1185">Reference proteome</keyword>
<evidence type="ECO:0000256" key="3">
    <source>
        <dbReference type="ARBA" id="ARBA00023163"/>
    </source>
</evidence>
<evidence type="ECO:0000256" key="2">
    <source>
        <dbReference type="ARBA" id="ARBA00023015"/>
    </source>
</evidence>
<dbReference type="GO" id="GO:0003700">
    <property type="term" value="F:DNA-binding transcription factor activity"/>
    <property type="evidence" value="ECO:0007669"/>
    <property type="project" value="InterPro"/>
</dbReference>
<organism evidence="7 8">
    <name type="scientific">Arabis nemorensis</name>
    <dbReference type="NCBI Taxonomy" id="586526"/>
    <lineage>
        <taxon>Eukaryota</taxon>
        <taxon>Viridiplantae</taxon>
        <taxon>Streptophyta</taxon>
        <taxon>Embryophyta</taxon>
        <taxon>Tracheophyta</taxon>
        <taxon>Spermatophyta</taxon>
        <taxon>Magnoliopsida</taxon>
        <taxon>eudicotyledons</taxon>
        <taxon>Gunneridae</taxon>
        <taxon>Pentapetalae</taxon>
        <taxon>rosids</taxon>
        <taxon>malvids</taxon>
        <taxon>Brassicales</taxon>
        <taxon>Brassicaceae</taxon>
        <taxon>Arabideae</taxon>
        <taxon>Arabis</taxon>
    </lineage>
</organism>
<accession>A0A565CFE7</accession>
<dbReference type="Gene3D" id="3.40.50.300">
    <property type="entry name" value="P-loop containing nucleotide triphosphate hydrolases"/>
    <property type="match status" value="1"/>
</dbReference>
<sequence>MFYALRSVVPNISRMDRASILGDTVSYIIELQTKLKVMEAEREQLGYSSTPSISLEPERNFQTSGDNRNLMRLRLECILSRLNCPQSPAPHIVGLWGMAGIGKTTITR</sequence>
<comment type="subcellular location">
    <subcellularLocation>
        <location evidence="1 5">Nucleus</location>
    </subcellularLocation>
</comment>
<dbReference type="InterPro" id="IPR045084">
    <property type="entry name" value="AIB/MYC-like"/>
</dbReference>
<proteinExistence type="predicted"/>